<protein>
    <recommendedName>
        <fullName evidence="4">Phasin family protein</fullName>
    </recommendedName>
</protein>
<proteinExistence type="predicted"/>
<dbReference type="Proteomes" id="UP001501627">
    <property type="component" value="Unassembled WGS sequence"/>
</dbReference>
<evidence type="ECO:0008006" key="4">
    <source>
        <dbReference type="Google" id="ProtNLM"/>
    </source>
</evidence>
<reference evidence="3" key="1">
    <citation type="journal article" date="2019" name="Int. J. Syst. Evol. Microbiol.">
        <title>The Global Catalogue of Microorganisms (GCM) 10K type strain sequencing project: providing services to taxonomists for standard genome sequencing and annotation.</title>
        <authorList>
            <consortium name="The Broad Institute Genomics Platform"/>
            <consortium name="The Broad Institute Genome Sequencing Center for Infectious Disease"/>
            <person name="Wu L."/>
            <person name="Ma J."/>
        </authorList>
    </citation>
    <scope>NUCLEOTIDE SEQUENCE [LARGE SCALE GENOMIC DNA]</scope>
    <source>
        <strain evidence="3">JCM 17561</strain>
    </source>
</reference>
<name>A0ABP7RLC2_9BURK</name>
<keyword evidence="3" id="KW-1185">Reference proteome</keyword>
<gene>
    <name evidence="2" type="ORF">GCM10022279_23620</name>
</gene>
<accession>A0ABP7RLC2</accession>
<dbReference type="EMBL" id="BAABBP010000022">
    <property type="protein sequence ID" value="GAA3999190.1"/>
    <property type="molecule type" value="Genomic_DNA"/>
</dbReference>
<evidence type="ECO:0000313" key="2">
    <source>
        <dbReference type="EMBL" id="GAA3999190.1"/>
    </source>
</evidence>
<sequence>MSDTSPFGFGRFVPGFDFLQNLAKGGAAAMPPLAGWVAPTMSIEELDKRVQELKTVQFWLEQNARALGATVQAMQVQRMTLAALQDMNVAAGDMASAFGARMTEAGAAAQEPAGDKAPEAAGAGLPGADALQWWNALTQQFQQIASNALQDAGVQQAAFDATREMASGALKAATEMASHLGAAAQADAPAAGKTGAKKAAAGKTAAKKAASTAARKRSRPAS</sequence>
<evidence type="ECO:0000313" key="3">
    <source>
        <dbReference type="Proteomes" id="UP001501627"/>
    </source>
</evidence>
<dbReference type="RefSeq" id="WP_103044982.1">
    <property type="nucleotide sequence ID" value="NZ_BAABBP010000022.1"/>
</dbReference>
<evidence type="ECO:0000256" key="1">
    <source>
        <dbReference type="SAM" id="MobiDB-lite"/>
    </source>
</evidence>
<organism evidence="2 3">
    <name type="scientific">Comamonas faecalis</name>
    <dbReference type="NCBI Taxonomy" id="1387849"/>
    <lineage>
        <taxon>Bacteria</taxon>
        <taxon>Pseudomonadati</taxon>
        <taxon>Pseudomonadota</taxon>
        <taxon>Betaproteobacteria</taxon>
        <taxon>Burkholderiales</taxon>
        <taxon>Comamonadaceae</taxon>
        <taxon>Comamonas</taxon>
    </lineage>
</organism>
<comment type="caution">
    <text evidence="2">The sequence shown here is derived from an EMBL/GenBank/DDBJ whole genome shotgun (WGS) entry which is preliminary data.</text>
</comment>
<dbReference type="NCBIfam" id="NF043076">
    <property type="entry name" value="PHA_gran_PhaM"/>
    <property type="match status" value="1"/>
</dbReference>
<feature type="region of interest" description="Disordered" evidence="1">
    <location>
        <begin position="183"/>
        <end position="222"/>
    </location>
</feature>
<feature type="compositionally biased region" description="Low complexity" evidence="1">
    <location>
        <begin position="183"/>
        <end position="213"/>
    </location>
</feature>
<dbReference type="InterPro" id="IPR050026">
    <property type="entry name" value="PHA_gran_PhaM_N"/>
</dbReference>